<accession>A0A8T2V363</accession>
<organism evidence="7 8">
    <name type="scientific">Ceratopteris richardii</name>
    <name type="common">Triangle waterfern</name>
    <dbReference type="NCBI Taxonomy" id="49495"/>
    <lineage>
        <taxon>Eukaryota</taxon>
        <taxon>Viridiplantae</taxon>
        <taxon>Streptophyta</taxon>
        <taxon>Embryophyta</taxon>
        <taxon>Tracheophyta</taxon>
        <taxon>Polypodiopsida</taxon>
        <taxon>Polypodiidae</taxon>
        <taxon>Polypodiales</taxon>
        <taxon>Pteridineae</taxon>
        <taxon>Pteridaceae</taxon>
        <taxon>Parkerioideae</taxon>
        <taxon>Ceratopteris</taxon>
    </lineage>
</organism>
<keyword evidence="4" id="KW-0539">Nucleus</keyword>
<protein>
    <recommendedName>
        <fullName evidence="6">Protein EARLY FLOWERING 4 domain-containing protein</fullName>
    </recommendedName>
</protein>
<dbReference type="GO" id="GO:0005634">
    <property type="term" value="C:nucleus"/>
    <property type="evidence" value="ECO:0007669"/>
    <property type="project" value="UniProtKB-SubCell"/>
</dbReference>
<dbReference type="EMBL" id="CM035407">
    <property type="protein sequence ID" value="KAH7442901.1"/>
    <property type="molecule type" value="Genomic_DNA"/>
</dbReference>
<sequence length="122" mass="13817">MESTTSVKTSEESRAAPAQEANRHSWEAFNQDCFEVQKILDENKLLIAEINQNHESRMPENLTRNVALIQELKNNVNRVAGLYSDLSSTFVNFMKGEVKQKSGTITFQKPSAMLGQKRTRAD</sequence>
<evidence type="ECO:0000256" key="3">
    <source>
        <dbReference type="ARBA" id="ARBA00023108"/>
    </source>
</evidence>
<name>A0A8T2V363_CERRI</name>
<dbReference type="InterPro" id="IPR040462">
    <property type="entry name" value="EARLY_FLOWERING_4"/>
</dbReference>
<dbReference type="EMBL" id="CM035407">
    <property type="protein sequence ID" value="KAH7442900.1"/>
    <property type="molecule type" value="Genomic_DNA"/>
</dbReference>
<proteinExistence type="inferred from homology"/>
<dbReference type="AlphaFoldDB" id="A0A8T2V363"/>
<evidence type="ECO:0000256" key="2">
    <source>
        <dbReference type="ARBA" id="ARBA00009514"/>
    </source>
</evidence>
<comment type="similarity">
    <text evidence="2">Belongs to the EARLY FLOWERING 4 family.</text>
</comment>
<evidence type="ECO:0000313" key="7">
    <source>
        <dbReference type="EMBL" id="KAH7442901.1"/>
    </source>
</evidence>
<evidence type="ECO:0000259" key="6">
    <source>
        <dbReference type="Pfam" id="PF07011"/>
    </source>
</evidence>
<dbReference type="GO" id="GO:0042753">
    <property type="term" value="P:positive regulation of circadian rhythm"/>
    <property type="evidence" value="ECO:0007669"/>
    <property type="project" value="InterPro"/>
</dbReference>
<evidence type="ECO:0000256" key="5">
    <source>
        <dbReference type="SAM" id="MobiDB-lite"/>
    </source>
</evidence>
<evidence type="ECO:0000313" key="8">
    <source>
        <dbReference type="Proteomes" id="UP000825935"/>
    </source>
</evidence>
<dbReference type="GO" id="GO:0048511">
    <property type="term" value="P:rhythmic process"/>
    <property type="evidence" value="ECO:0007669"/>
    <property type="project" value="UniProtKB-KW"/>
</dbReference>
<comment type="caution">
    <text evidence="7">The sequence shown here is derived from an EMBL/GenBank/DDBJ whole genome shotgun (WGS) entry which is preliminary data.</text>
</comment>
<dbReference type="Pfam" id="PF07011">
    <property type="entry name" value="Elf4"/>
    <property type="match status" value="1"/>
</dbReference>
<reference evidence="7" key="1">
    <citation type="submission" date="2021-08" db="EMBL/GenBank/DDBJ databases">
        <title>WGS assembly of Ceratopteris richardii.</title>
        <authorList>
            <person name="Marchant D.B."/>
            <person name="Chen G."/>
            <person name="Jenkins J."/>
            <person name="Shu S."/>
            <person name="Leebens-Mack J."/>
            <person name="Grimwood J."/>
            <person name="Schmutz J."/>
            <person name="Soltis P."/>
            <person name="Soltis D."/>
            <person name="Chen Z.-H."/>
        </authorList>
    </citation>
    <scope>NUCLEOTIDE SEQUENCE</scope>
    <source>
        <strain evidence="7">Whitten #5841</strain>
        <tissue evidence="7">Leaf</tissue>
    </source>
</reference>
<dbReference type="PANTHER" id="PTHR33469">
    <property type="entry name" value="PROTEIN ELF4-LIKE 4"/>
    <property type="match status" value="1"/>
</dbReference>
<dbReference type="InterPro" id="IPR009741">
    <property type="entry name" value="EARLY_FLOWERING_4_dom"/>
</dbReference>
<feature type="region of interest" description="Disordered" evidence="5">
    <location>
        <begin position="1"/>
        <end position="23"/>
    </location>
</feature>
<feature type="domain" description="Protein EARLY FLOWERING 4" evidence="6">
    <location>
        <begin position="22"/>
        <end position="98"/>
    </location>
</feature>
<dbReference type="OrthoDB" id="1895690at2759"/>
<dbReference type="PANTHER" id="PTHR33469:SF16">
    <property type="entry name" value="PROTEIN ELF4-LIKE 4"/>
    <property type="match status" value="1"/>
</dbReference>
<evidence type="ECO:0000256" key="1">
    <source>
        <dbReference type="ARBA" id="ARBA00004123"/>
    </source>
</evidence>
<dbReference type="Proteomes" id="UP000825935">
    <property type="component" value="Chromosome 2"/>
</dbReference>
<keyword evidence="3" id="KW-0090">Biological rhythms</keyword>
<gene>
    <name evidence="7" type="ORF">KP509_02G006700</name>
</gene>
<keyword evidence="8" id="KW-1185">Reference proteome</keyword>
<comment type="subcellular location">
    <subcellularLocation>
        <location evidence="1">Nucleus</location>
    </subcellularLocation>
</comment>
<evidence type="ECO:0000256" key="4">
    <source>
        <dbReference type="ARBA" id="ARBA00023242"/>
    </source>
</evidence>